<gene>
    <name evidence="10" type="ORF">PQO03_01575</name>
</gene>
<dbReference type="PANTHER" id="PTHR33751:SF9">
    <property type="entry name" value="CYTOCHROME C4"/>
    <property type="match status" value="1"/>
</dbReference>
<dbReference type="RefSeq" id="WP_274150722.1">
    <property type="nucleotide sequence ID" value="NZ_CP117811.1"/>
</dbReference>
<dbReference type="InterPro" id="IPR024167">
    <property type="entry name" value="Cytochrome_c4-like"/>
</dbReference>
<dbReference type="PROSITE" id="PS51007">
    <property type="entry name" value="CYTC"/>
    <property type="match status" value="1"/>
</dbReference>
<dbReference type="Proteomes" id="UP001214250">
    <property type="component" value="Chromosome 1"/>
</dbReference>
<evidence type="ECO:0000259" key="9">
    <source>
        <dbReference type="PROSITE" id="PS51007"/>
    </source>
</evidence>
<evidence type="ECO:0000256" key="7">
    <source>
        <dbReference type="ARBA" id="ARBA00023004"/>
    </source>
</evidence>
<dbReference type="InterPro" id="IPR009056">
    <property type="entry name" value="Cyt_c-like_dom"/>
</dbReference>
<keyword evidence="6" id="KW-0249">Electron transport</keyword>
<keyword evidence="4 8" id="KW-0479">Metal-binding</keyword>
<dbReference type="SUPFAM" id="SSF46626">
    <property type="entry name" value="Cytochrome c"/>
    <property type="match status" value="2"/>
</dbReference>
<dbReference type="Pfam" id="PF13442">
    <property type="entry name" value="Cytochrome_CBB3"/>
    <property type="match status" value="1"/>
</dbReference>
<evidence type="ECO:0000313" key="10">
    <source>
        <dbReference type="EMBL" id="WDE96657.1"/>
    </source>
</evidence>
<keyword evidence="3 8" id="KW-0349">Heme</keyword>
<evidence type="ECO:0000256" key="4">
    <source>
        <dbReference type="ARBA" id="ARBA00022723"/>
    </source>
</evidence>
<evidence type="ECO:0000313" key="11">
    <source>
        <dbReference type="Proteomes" id="UP001214250"/>
    </source>
</evidence>
<dbReference type="PANTHER" id="PTHR33751">
    <property type="entry name" value="CBB3-TYPE CYTOCHROME C OXIDASE SUBUNIT FIXP"/>
    <property type="match status" value="1"/>
</dbReference>
<name>A0ABY7VUT6_9BACT</name>
<comment type="subcellular location">
    <subcellularLocation>
        <location evidence="1">Periplasm</location>
    </subcellularLocation>
</comment>
<proteinExistence type="predicted"/>
<dbReference type="InterPro" id="IPR036909">
    <property type="entry name" value="Cyt_c-like_dom_sf"/>
</dbReference>
<evidence type="ECO:0000256" key="5">
    <source>
        <dbReference type="ARBA" id="ARBA00022764"/>
    </source>
</evidence>
<keyword evidence="2" id="KW-0813">Transport</keyword>
<keyword evidence="5" id="KW-0574">Periplasm</keyword>
<protein>
    <submittedName>
        <fullName evidence="10">C-type cytochrome</fullName>
    </submittedName>
</protein>
<sequence length="202" mass="22600">MKYLFSIFFIVATLTVEAESTVAEQANLLFRERCTACHLDDGYGLKSMKVASIAGLPRWYVTQQLRHFRDGKRGADAADTEGQMMQSMTQTLDDKSIAFLGKHVQSMRPLKARRTLKDGDKTLGEKLYQADCASCHGDKAVGVRSKLAPPLNVQIDWYLQGQMIKFNKGIRSHHGGKNPTAAQMKDLLAYLSTLSKEEVKEK</sequence>
<evidence type="ECO:0000256" key="2">
    <source>
        <dbReference type="ARBA" id="ARBA00022448"/>
    </source>
</evidence>
<feature type="domain" description="Cytochrome c" evidence="9">
    <location>
        <begin position="119"/>
        <end position="195"/>
    </location>
</feature>
<keyword evidence="11" id="KW-1185">Reference proteome</keyword>
<reference evidence="10 11" key="1">
    <citation type="submission" date="2023-02" db="EMBL/GenBank/DDBJ databases">
        <title>Genome sequence of Lentisphaera profundi SAORIC-696.</title>
        <authorList>
            <person name="Kim e."/>
            <person name="Cho J.-C."/>
            <person name="Choi A."/>
            <person name="Kang I."/>
        </authorList>
    </citation>
    <scope>NUCLEOTIDE SEQUENCE [LARGE SCALE GENOMIC DNA]</scope>
    <source>
        <strain evidence="10 11">SAORIC-696</strain>
    </source>
</reference>
<dbReference type="InterPro" id="IPR050597">
    <property type="entry name" value="Cytochrome_c_Oxidase_Subunit"/>
</dbReference>
<accession>A0ABY7VUT6</accession>
<evidence type="ECO:0000256" key="1">
    <source>
        <dbReference type="ARBA" id="ARBA00004418"/>
    </source>
</evidence>
<evidence type="ECO:0000256" key="8">
    <source>
        <dbReference type="PROSITE-ProRule" id="PRU00433"/>
    </source>
</evidence>
<dbReference type="Gene3D" id="1.10.760.10">
    <property type="entry name" value="Cytochrome c-like domain"/>
    <property type="match status" value="2"/>
</dbReference>
<dbReference type="EMBL" id="CP117811">
    <property type="protein sequence ID" value="WDE96657.1"/>
    <property type="molecule type" value="Genomic_DNA"/>
</dbReference>
<evidence type="ECO:0000256" key="3">
    <source>
        <dbReference type="ARBA" id="ARBA00022617"/>
    </source>
</evidence>
<organism evidence="10 11">
    <name type="scientific">Lentisphaera profundi</name>
    <dbReference type="NCBI Taxonomy" id="1658616"/>
    <lineage>
        <taxon>Bacteria</taxon>
        <taxon>Pseudomonadati</taxon>
        <taxon>Lentisphaerota</taxon>
        <taxon>Lentisphaeria</taxon>
        <taxon>Lentisphaerales</taxon>
        <taxon>Lentisphaeraceae</taxon>
        <taxon>Lentisphaera</taxon>
    </lineage>
</organism>
<dbReference type="PIRSF" id="PIRSF000005">
    <property type="entry name" value="Cytochrome_c4"/>
    <property type="match status" value="1"/>
</dbReference>
<evidence type="ECO:0000256" key="6">
    <source>
        <dbReference type="ARBA" id="ARBA00022982"/>
    </source>
</evidence>
<keyword evidence="7 8" id="KW-0408">Iron</keyword>